<dbReference type="Proteomes" id="UP000239181">
    <property type="component" value="Unassembled WGS sequence"/>
</dbReference>
<evidence type="ECO:0000313" key="1">
    <source>
        <dbReference type="EMBL" id="PRD13343.1"/>
    </source>
</evidence>
<proteinExistence type="predicted"/>
<evidence type="ECO:0000313" key="2">
    <source>
        <dbReference type="Proteomes" id="UP000239181"/>
    </source>
</evidence>
<protein>
    <submittedName>
        <fullName evidence="1">Uncharacterized protein</fullName>
    </submittedName>
</protein>
<dbReference type="AlphaFoldDB" id="A0A2S9I6B8"/>
<keyword evidence="2" id="KW-1185">Reference proteome</keyword>
<reference evidence="1 2" key="1">
    <citation type="submission" date="2017-10" db="EMBL/GenBank/DDBJ databases">
        <title>Draft genome of two endophytic bacteria isolated from 'guarana' Paullinia cupana (Mart.) Ducke.</title>
        <authorList>
            <person name="Siqueira K.A."/>
            <person name="Liotti R.G."/>
            <person name="Mendes T.A."/>
            <person name="Soares M.A."/>
        </authorList>
    </citation>
    <scope>NUCLEOTIDE SEQUENCE [LARGE SCALE GENOMIC DNA]</scope>
    <source>
        <strain evidence="1 2">342</strain>
    </source>
</reference>
<dbReference type="OrthoDB" id="6517825at2"/>
<comment type="caution">
    <text evidence="1">The sequence shown here is derived from an EMBL/GenBank/DDBJ whole genome shotgun (WGS) entry which is preliminary data.</text>
</comment>
<accession>A0A2S9I6B8</accession>
<name>A0A2S9I6B8_9GAMM</name>
<dbReference type="RefSeq" id="WP_105594895.1">
    <property type="nucleotide sequence ID" value="NZ_PDET01000020.1"/>
</dbReference>
<sequence length="254" mass="28540">MNTVLSLSPAYDRLHSSLLEQRSQVQSAEVIQLVNRALLAGERVSAAFYDLSQLKLLQRRKSLPLLTPKAEKEIAKFLDELNAITPKKLIDKAQFSALQKQVSRLIDKFPWKHASPILVQNALFNHTYHQWQQALEVLFSEGNGADVFDDLQRILNDSARKIPVLGDTVSLFKQLTKLAVECREKSALNGLEENVMAGYIAAADIATRGIIIFGSTAEAVLRGGPLPDAERQEKLIKEHYQQVVERMHPWFTAV</sequence>
<dbReference type="EMBL" id="PDET01000020">
    <property type="protein sequence ID" value="PRD13343.1"/>
    <property type="molecule type" value="Genomic_DNA"/>
</dbReference>
<organism evidence="1 2">
    <name type="scientific">Pantoea coffeiphila</name>
    <dbReference type="NCBI Taxonomy" id="1465635"/>
    <lineage>
        <taxon>Bacteria</taxon>
        <taxon>Pseudomonadati</taxon>
        <taxon>Pseudomonadota</taxon>
        <taxon>Gammaproteobacteria</taxon>
        <taxon>Enterobacterales</taxon>
        <taxon>Erwiniaceae</taxon>
        <taxon>Pantoea</taxon>
    </lineage>
</organism>
<gene>
    <name evidence="1" type="ORF">CQW29_22050</name>
</gene>